<dbReference type="AlphaFoldDB" id="A0A9D3TH10"/>
<dbReference type="OrthoDB" id="10006207at2759"/>
<comment type="caution">
    <text evidence="2">The sequence shown here is derived from an EMBL/GenBank/DDBJ whole genome shotgun (WGS) entry which is preliminary data.</text>
</comment>
<feature type="transmembrane region" description="Helical" evidence="1">
    <location>
        <begin position="213"/>
        <end position="231"/>
    </location>
</feature>
<dbReference type="Proteomes" id="UP001046870">
    <property type="component" value="Chromosome 4"/>
</dbReference>
<feature type="transmembrane region" description="Helical" evidence="1">
    <location>
        <begin position="143"/>
        <end position="162"/>
    </location>
</feature>
<accession>A0A9D3TH10</accession>
<keyword evidence="1" id="KW-0812">Transmembrane</keyword>
<gene>
    <name evidence="2" type="ORF">MATL_G00055820</name>
</gene>
<evidence type="ECO:0000313" key="2">
    <source>
        <dbReference type="EMBL" id="KAG7480416.1"/>
    </source>
</evidence>
<sequence>MAASEDSRAMDTQRISAELATGLFLSTAYRICSNIFNLQVPHQCDVTRSLCCVWLASNLKFVLFRRTDPESLRSQAMSRLIAFLALLLNACCCACAGEEQVSALDTAVCSFCILCSAGHLLWEQRRLQGWLHLQRALTHPRQLFLQVDLFATFIFGLLWLAYPDWLLAFQHSTGAESTLHLHVTRAFGAMMVGDSCVSLTAQNLQTSRGSTSVFMGRAVGTVALLVFIVHSQLTASAWTTVRVFLSMAGASLWTGNSILGYLSTKNLKEV</sequence>
<dbReference type="EMBL" id="JAFDVH010000004">
    <property type="protein sequence ID" value="KAG7480416.1"/>
    <property type="molecule type" value="Genomic_DNA"/>
</dbReference>
<proteinExistence type="predicted"/>
<evidence type="ECO:0000256" key="1">
    <source>
        <dbReference type="SAM" id="Phobius"/>
    </source>
</evidence>
<protein>
    <submittedName>
        <fullName evidence="2">Uncharacterized protein</fullName>
    </submittedName>
</protein>
<organism evidence="2 3">
    <name type="scientific">Megalops atlanticus</name>
    <name type="common">Tarpon</name>
    <name type="synonym">Clupea gigantea</name>
    <dbReference type="NCBI Taxonomy" id="7932"/>
    <lineage>
        <taxon>Eukaryota</taxon>
        <taxon>Metazoa</taxon>
        <taxon>Chordata</taxon>
        <taxon>Craniata</taxon>
        <taxon>Vertebrata</taxon>
        <taxon>Euteleostomi</taxon>
        <taxon>Actinopterygii</taxon>
        <taxon>Neopterygii</taxon>
        <taxon>Teleostei</taxon>
        <taxon>Elopiformes</taxon>
        <taxon>Megalopidae</taxon>
        <taxon>Megalops</taxon>
    </lineage>
</organism>
<keyword evidence="3" id="KW-1185">Reference proteome</keyword>
<keyword evidence="1" id="KW-0472">Membrane</keyword>
<keyword evidence="1" id="KW-1133">Transmembrane helix</keyword>
<evidence type="ECO:0000313" key="3">
    <source>
        <dbReference type="Proteomes" id="UP001046870"/>
    </source>
</evidence>
<feature type="transmembrane region" description="Helical" evidence="1">
    <location>
        <begin position="243"/>
        <end position="262"/>
    </location>
</feature>
<reference evidence="2" key="1">
    <citation type="submission" date="2021-01" db="EMBL/GenBank/DDBJ databases">
        <authorList>
            <person name="Zahm M."/>
            <person name="Roques C."/>
            <person name="Cabau C."/>
            <person name="Klopp C."/>
            <person name="Donnadieu C."/>
            <person name="Jouanno E."/>
            <person name="Lampietro C."/>
            <person name="Louis A."/>
            <person name="Herpin A."/>
            <person name="Echchiki A."/>
            <person name="Berthelot C."/>
            <person name="Parey E."/>
            <person name="Roest-Crollius H."/>
            <person name="Braasch I."/>
            <person name="Postlethwait J."/>
            <person name="Bobe J."/>
            <person name="Montfort J."/>
            <person name="Bouchez O."/>
            <person name="Begum T."/>
            <person name="Mejri S."/>
            <person name="Adams A."/>
            <person name="Chen W.-J."/>
            <person name="Guiguen Y."/>
        </authorList>
    </citation>
    <scope>NUCLEOTIDE SEQUENCE</scope>
    <source>
        <strain evidence="2">YG-15Mar2019-1</strain>
        <tissue evidence="2">Brain</tissue>
    </source>
</reference>
<name>A0A9D3TH10_MEGAT</name>